<sequence>MLNQWIETCAVRRVSLDGGLVLNLEDYNELVISRALRLSLPALGNYPAEDVMIDPNDVPDYLRPLLNFSGSVCTHSFCDDDGTLHVEFANGYRITVNADEDFTAWELYGKRHGYMACLPHGRVRVVRHDLPEDDDHVADVAATIR</sequence>
<name>A0A0J6VD38_9MYCO</name>
<gene>
    <name evidence="1" type="ORF">MOBUDSM44075_05072</name>
</gene>
<dbReference type="EMBL" id="JYNU01000058">
    <property type="protein sequence ID" value="KMO68074.1"/>
    <property type="molecule type" value="Genomic_DNA"/>
</dbReference>
<reference evidence="1 2" key="1">
    <citation type="journal article" date="2015" name="Genome Biol. Evol.">
        <title>Characterization of Three Mycobacterium spp. with Potential Use in Bioremediation by Genome Sequencing and Comparative Genomics.</title>
        <authorList>
            <person name="Das S."/>
            <person name="Pettersson B.M."/>
            <person name="Behra P.R."/>
            <person name="Ramesh M."/>
            <person name="Dasgupta S."/>
            <person name="Bhattacharya A."/>
            <person name="Kirsebom L.A."/>
        </authorList>
    </citation>
    <scope>NUCLEOTIDE SEQUENCE [LARGE SCALE GENOMIC DNA]</scope>
    <source>
        <strain evidence="1 2">DSM 44075</strain>
    </source>
</reference>
<accession>A0A0J6VD38</accession>
<protein>
    <submittedName>
        <fullName evidence="1">Uncharacterized protein</fullName>
    </submittedName>
</protein>
<dbReference type="InterPro" id="IPR046179">
    <property type="entry name" value="DUF6188"/>
</dbReference>
<evidence type="ECO:0000313" key="2">
    <source>
        <dbReference type="Proteomes" id="UP000036313"/>
    </source>
</evidence>
<evidence type="ECO:0000313" key="1">
    <source>
        <dbReference type="EMBL" id="KMO68074.1"/>
    </source>
</evidence>
<proteinExistence type="predicted"/>
<dbReference type="PATRIC" id="fig|1807.14.peg.5113"/>
<dbReference type="AlphaFoldDB" id="A0A0J6VD38"/>
<dbReference type="RefSeq" id="WP_048425131.1">
    <property type="nucleotide sequence ID" value="NZ_JYNU01000058.1"/>
</dbReference>
<comment type="caution">
    <text evidence="1">The sequence shown here is derived from an EMBL/GenBank/DDBJ whole genome shotgun (WGS) entry which is preliminary data.</text>
</comment>
<organism evidence="1 2">
    <name type="scientific">Mycolicibacterium obuense</name>
    <dbReference type="NCBI Taxonomy" id="1807"/>
    <lineage>
        <taxon>Bacteria</taxon>
        <taxon>Bacillati</taxon>
        <taxon>Actinomycetota</taxon>
        <taxon>Actinomycetes</taxon>
        <taxon>Mycobacteriales</taxon>
        <taxon>Mycobacteriaceae</taxon>
        <taxon>Mycolicibacterium</taxon>
    </lineage>
</organism>
<dbReference type="Proteomes" id="UP000036313">
    <property type="component" value="Unassembled WGS sequence"/>
</dbReference>
<dbReference type="Pfam" id="PF19686">
    <property type="entry name" value="DUF6188"/>
    <property type="match status" value="1"/>
</dbReference>